<reference evidence="4" key="1">
    <citation type="journal article" date="2018" name="Environ. Microbiol.">
        <title>Sporulation capability and amylosome conservation among diverse human colonic and rumen isolates of the keystone starch-degrader Ruminococcus bromii.</title>
        <authorList>
            <person name="Mukhopadhya I."/>
            <person name="Morais S."/>
            <person name="Laverde-Gomez J."/>
            <person name="Sheridan P.O."/>
            <person name="Walker A.W."/>
            <person name="Kelly W."/>
            <person name="Klieve A.V."/>
            <person name="Ouwerkerk D."/>
            <person name="Duncan S.H."/>
            <person name="Louis P."/>
            <person name="Koropatkin N."/>
            <person name="Cockburn D."/>
            <person name="Kibler R."/>
            <person name="Cooper P.J."/>
            <person name="Sandoval C."/>
            <person name="Crost E."/>
            <person name="Juge N."/>
            <person name="Bayer E.A."/>
            <person name="Flint H.J."/>
        </authorList>
    </citation>
    <scope>NUCLEOTIDE SEQUENCE [LARGE SCALE GENOMIC DNA]</scope>
    <source>
        <strain evidence="4">ATCC 27255</strain>
    </source>
</reference>
<evidence type="ECO:0000313" key="5">
    <source>
        <dbReference type="Proteomes" id="UP000233425"/>
    </source>
</evidence>
<dbReference type="PIRSF" id="PIRSF033722">
    <property type="entry name" value="DnaD_CA_C3587_prd"/>
    <property type="match status" value="1"/>
</dbReference>
<dbReference type="RefSeq" id="WP_101029302.1">
    <property type="nucleotide sequence ID" value="NZ_CABMMZ010000063.1"/>
</dbReference>
<evidence type="ECO:0000313" key="4">
    <source>
        <dbReference type="EMBL" id="PKD28265.1"/>
    </source>
</evidence>
<dbReference type="NCBIfam" id="TIGR01446">
    <property type="entry name" value="DnaD_dom"/>
    <property type="match status" value="2"/>
</dbReference>
<dbReference type="PANTHER" id="PTHR37293:SF5">
    <property type="entry name" value="DNA REPLICATION PROTEIN"/>
    <property type="match status" value="1"/>
</dbReference>
<feature type="compositionally biased region" description="Basic and acidic residues" evidence="2">
    <location>
        <begin position="128"/>
        <end position="147"/>
    </location>
</feature>
<dbReference type="EMBL" id="NNSR01000063">
    <property type="protein sequence ID" value="PKD28265.1"/>
    <property type="molecule type" value="Genomic_DNA"/>
</dbReference>
<dbReference type="Pfam" id="PF07261">
    <property type="entry name" value="DnaB_2"/>
    <property type="match status" value="2"/>
</dbReference>
<dbReference type="InterPro" id="IPR006343">
    <property type="entry name" value="DnaB/C_C"/>
</dbReference>
<feature type="domain" description="DnaB/C C-terminal" evidence="3">
    <location>
        <begin position="179"/>
        <end position="247"/>
    </location>
</feature>
<organism evidence="4 5">
    <name type="scientific">Ruminococcus bromii</name>
    <dbReference type="NCBI Taxonomy" id="40518"/>
    <lineage>
        <taxon>Bacteria</taxon>
        <taxon>Bacillati</taxon>
        <taxon>Bacillota</taxon>
        <taxon>Clostridia</taxon>
        <taxon>Eubacteriales</taxon>
        <taxon>Oscillospiraceae</taxon>
        <taxon>Ruminococcus</taxon>
    </lineage>
</organism>
<evidence type="ECO:0000259" key="3">
    <source>
        <dbReference type="Pfam" id="PF07261"/>
    </source>
</evidence>
<accession>A0A2N0UMP9</accession>
<dbReference type="Proteomes" id="UP000233425">
    <property type="component" value="Unassembled WGS sequence"/>
</dbReference>
<evidence type="ECO:0000256" key="2">
    <source>
        <dbReference type="SAM" id="MobiDB-lite"/>
    </source>
</evidence>
<dbReference type="InterPro" id="IPR017019">
    <property type="entry name" value="DNA_replication_prd_bac"/>
</dbReference>
<dbReference type="AlphaFoldDB" id="A0A2N0UMP9"/>
<protein>
    <submittedName>
        <fullName evidence="4">DnaD domain protein</fullName>
    </submittedName>
</protein>
<gene>
    <name evidence="4" type="ORF">RBATCC27255_01319</name>
</gene>
<feature type="domain" description="DnaB/C C-terminal" evidence="3">
    <location>
        <begin position="270"/>
        <end position="337"/>
    </location>
</feature>
<dbReference type="InterPro" id="IPR034829">
    <property type="entry name" value="DnaD-like_sf"/>
</dbReference>
<comment type="caution">
    <text evidence="4">The sequence shown here is derived from an EMBL/GenBank/DDBJ whole genome shotgun (WGS) entry which is preliminary data.</text>
</comment>
<dbReference type="SUPFAM" id="SSF158499">
    <property type="entry name" value="DnaD domain-like"/>
    <property type="match status" value="2"/>
</dbReference>
<sequence>MSINIDLGVWNSIFAVPSKVVDEGLKFSDGVKLKVLLFVLRNAGSSFDESEISKATGVNVTDIPEALDYWVSMGVFNRIENTFTPAKNNEEFVPAPQTSAQTEQTPQPVQTVLQPQQTVPQPVQAVREPVKQETEQSPKENAEEPQKHFTATRPQKPDFVFTAQRLAVDEELKMLVDETQTTLGKVLSNSDIATLLMLKDTCGLPLDVIFMLIHYCVSIDKGNIRTIENIGIQWANDGVYSLEAADNKIEQIQKTTANFSVVSKAFGLKNVGSPTKKQLEYGDKWISEWKFSPEMLREAYERCVDTKGTMNLRYIDGILKRWHAGNVHTIDELNKYEKSVNKPSQKQASSYDISEFEKINLLEDFK</sequence>
<feature type="region of interest" description="Disordered" evidence="2">
    <location>
        <begin position="95"/>
        <end position="154"/>
    </location>
</feature>
<proteinExistence type="inferred from homology"/>
<evidence type="ECO:0000256" key="1">
    <source>
        <dbReference type="ARBA" id="ARBA00093462"/>
    </source>
</evidence>
<comment type="similarity">
    <text evidence="1">Belongs to the DnaB/DnaD family.</text>
</comment>
<name>A0A2N0UMP9_9FIRM</name>
<keyword evidence="5" id="KW-1185">Reference proteome</keyword>
<dbReference type="PANTHER" id="PTHR37293">
    <property type="entry name" value="PHAGE REPLICATION PROTEIN-RELATED"/>
    <property type="match status" value="1"/>
</dbReference>
<dbReference type="Gene3D" id="1.10.10.630">
    <property type="entry name" value="DnaD domain-like"/>
    <property type="match status" value="2"/>
</dbReference>
<dbReference type="InterPro" id="IPR053162">
    <property type="entry name" value="DnaD"/>
</dbReference>
<feature type="compositionally biased region" description="Low complexity" evidence="2">
    <location>
        <begin position="101"/>
        <end position="124"/>
    </location>
</feature>